<keyword evidence="2" id="KW-1185">Reference proteome</keyword>
<dbReference type="Proteomes" id="UP000292958">
    <property type="component" value="Unassembled WGS sequence"/>
</dbReference>
<dbReference type="EMBL" id="SHKW01000001">
    <property type="protein sequence ID" value="RZU39174.1"/>
    <property type="molecule type" value="Genomic_DNA"/>
</dbReference>
<protein>
    <submittedName>
        <fullName evidence="1">Uncharacterized protein</fullName>
    </submittedName>
</protein>
<dbReference type="AlphaFoldDB" id="A0A4Q7YPY3"/>
<comment type="caution">
    <text evidence="1">The sequence shown here is derived from an EMBL/GenBank/DDBJ whole genome shotgun (WGS) entry which is preliminary data.</text>
</comment>
<proteinExistence type="predicted"/>
<evidence type="ECO:0000313" key="1">
    <source>
        <dbReference type="EMBL" id="RZU39174.1"/>
    </source>
</evidence>
<organism evidence="1 2">
    <name type="scientific">Edaphobacter modestus</name>
    <dbReference type="NCBI Taxonomy" id="388466"/>
    <lineage>
        <taxon>Bacteria</taxon>
        <taxon>Pseudomonadati</taxon>
        <taxon>Acidobacteriota</taxon>
        <taxon>Terriglobia</taxon>
        <taxon>Terriglobales</taxon>
        <taxon>Acidobacteriaceae</taxon>
        <taxon>Edaphobacter</taxon>
    </lineage>
</organism>
<evidence type="ECO:0000313" key="2">
    <source>
        <dbReference type="Proteomes" id="UP000292958"/>
    </source>
</evidence>
<name>A0A4Q7YPY3_9BACT</name>
<dbReference type="RefSeq" id="WP_130417423.1">
    <property type="nucleotide sequence ID" value="NZ_SHKW01000001.1"/>
</dbReference>
<gene>
    <name evidence="1" type="ORF">BDD14_0521</name>
</gene>
<accession>A0A4Q7YPY3</accession>
<reference evidence="1 2" key="1">
    <citation type="submission" date="2019-02" db="EMBL/GenBank/DDBJ databases">
        <title>Genomic Encyclopedia of Archaeal and Bacterial Type Strains, Phase II (KMG-II): from individual species to whole genera.</title>
        <authorList>
            <person name="Goeker M."/>
        </authorList>
    </citation>
    <scope>NUCLEOTIDE SEQUENCE [LARGE SCALE GENOMIC DNA]</scope>
    <source>
        <strain evidence="1 2">DSM 18101</strain>
    </source>
</reference>
<sequence length="98" mass="11470">MGTTLGIAVRSFRIRNGYEFRQAKNRSLTTIIFNPYGFELLDVLKRLHSADQIRTKTSGFVQTWEEKAYSHYNRFEQGILCTLAYAHTLVDETKIFFK</sequence>